<dbReference type="Proteomes" id="UP001549145">
    <property type="component" value="Unassembled WGS sequence"/>
</dbReference>
<proteinExistence type="predicted"/>
<sequence length="58" mass="6684">MHLRQSQALPRTEAQLAREGEKERIAQMAWSELADANQVQDEKIDRLKALRLARQAGR</sequence>
<evidence type="ECO:0000313" key="2">
    <source>
        <dbReference type="EMBL" id="MET3694603.1"/>
    </source>
</evidence>
<evidence type="ECO:0000256" key="1">
    <source>
        <dbReference type="SAM" id="MobiDB-lite"/>
    </source>
</evidence>
<gene>
    <name evidence="2" type="ORF">ABID43_004165</name>
</gene>
<name>A0ABV2L9S5_9HYPH</name>
<reference evidence="2 3" key="1">
    <citation type="submission" date="2024-06" db="EMBL/GenBank/DDBJ databases">
        <title>Genomic Encyclopedia of Type Strains, Phase IV (KMG-IV): sequencing the most valuable type-strain genomes for metagenomic binning, comparative biology and taxonomic classification.</title>
        <authorList>
            <person name="Goeker M."/>
        </authorList>
    </citation>
    <scope>NUCLEOTIDE SEQUENCE [LARGE SCALE GENOMIC DNA]</scope>
    <source>
        <strain evidence="2 3">DSM 21331</strain>
    </source>
</reference>
<evidence type="ECO:0000313" key="3">
    <source>
        <dbReference type="Proteomes" id="UP001549145"/>
    </source>
</evidence>
<comment type="caution">
    <text evidence="2">The sequence shown here is derived from an EMBL/GenBank/DDBJ whole genome shotgun (WGS) entry which is preliminary data.</text>
</comment>
<protein>
    <submittedName>
        <fullName evidence="2">Uncharacterized protein</fullName>
    </submittedName>
</protein>
<dbReference type="EMBL" id="JBEPMM010000016">
    <property type="protein sequence ID" value="MET3694603.1"/>
    <property type="molecule type" value="Genomic_DNA"/>
</dbReference>
<keyword evidence="3" id="KW-1185">Reference proteome</keyword>
<accession>A0ABV2L9S5</accession>
<feature type="region of interest" description="Disordered" evidence="1">
    <location>
        <begin position="1"/>
        <end position="21"/>
    </location>
</feature>
<organism evidence="2 3">
    <name type="scientific">Methylobacterium goesingense</name>
    <dbReference type="NCBI Taxonomy" id="243690"/>
    <lineage>
        <taxon>Bacteria</taxon>
        <taxon>Pseudomonadati</taxon>
        <taxon>Pseudomonadota</taxon>
        <taxon>Alphaproteobacteria</taxon>
        <taxon>Hyphomicrobiales</taxon>
        <taxon>Methylobacteriaceae</taxon>
        <taxon>Methylobacterium</taxon>
    </lineage>
</organism>